<proteinExistence type="predicted"/>
<evidence type="ECO:0000313" key="1">
    <source>
        <dbReference type="EMBL" id="NOU71092.1"/>
    </source>
</evidence>
<keyword evidence="2" id="KW-1185">Reference proteome</keyword>
<reference evidence="1 2" key="1">
    <citation type="submission" date="2019-10" db="EMBL/GenBank/DDBJ databases">
        <title>Description of Paenibacillus terrestris sp. nov.</title>
        <authorList>
            <person name="Carlier A."/>
            <person name="Qi S."/>
        </authorList>
    </citation>
    <scope>NUCLEOTIDE SEQUENCE [LARGE SCALE GENOMIC DNA]</scope>
    <source>
        <strain evidence="1 2">LMG 31458</strain>
    </source>
</reference>
<comment type="caution">
    <text evidence="1">The sequence shown here is derived from an EMBL/GenBank/DDBJ whole genome shotgun (WGS) entry which is preliminary data.</text>
</comment>
<accession>A0ABX1XRB9</accession>
<gene>
    <name evidence="1" type="ORF">GC098_06560</name>
</gene>
<dbReference type="Proteomes" id="UP000616779">
    <property type="component" value="Unassembled WGS sequence"/>
</dbReference>
<evidence type="ECO:0000313" key="2">
    <source>
        <dbReference type="Proteomes" id="UP000616779"/>
    </source>
</evidence>
<organism evidence="1 2">
    <name type="scientific">Paenibacillus phytorum</name>
    <dbReference type="NCBI Taxonomy" id="2654977"/>
    <lineage>
        <taxon>Bacteria</taxon>
        <taxon>Bacillati</taxon>
        <taxon>Bacillota</taxon>
        <taxon>Bacilli</taxon>
        <taxon>Bacillales</taxon>
        <taxon>Paenibacillaceae</taxon>
        <taxon>Paenibacillus</taxon>
    </lineage>
</organism>
<dbReference type="EMBL" id="WHOA01000039">
    <property type="protein sequence ID" value="NOU71092.1"/>
    <property type="molecule type" value="Genomic_DNA"/>
</dbReference>
<sequence>MILEKGTSTKVDTMFQVIYENEAYLPDFWRGQFNQDYNIRIFPSTIFHNQMYRDQTGDEELIPVIFKTAGNSDFMMVVFLDAGKMYEAFHRTINEDFMIHNGQGLALFRSKGQDPPIDLEELGKHHTTEYLRDAAYYFQSTGTESGFTYVQRVPIERIASQTRLNITLIIAIAISIAATPKGYFASKCCSLY</sequence>
<name>A0ABX1XRB9_9BACL</name>
<protein>
    <submittedName>
        <fullName evidence="1">Uncharacterized protein</fullName>
    </submittedName>
</protein>